<comment type="caution">
    <text evidence="1">The sequence shown here is derived from an EMBL/GenBank/DDBJ whole genome shotgun (WGS) entry which is preliminary data.</text>
</comment>
<dbReference type="Proteomes" id="UP001418222">
    <property type="component" value="Unassembled WGS sequence"/>
</dbReference>
<organism evidence="1 2">
    <name type="scientific">Platanthera zijinensis</name>
    <dbReference type="NCBI Taxonomy" id="2320716"/>
    <lineage>
        <taxon>Eukaryota</taxon>
        <taxon>Viridiplantae</taxon>
        <taxon>Streptophyta</taxon>
        <taxon>Embryophyta</taxon>
        <taxon>Tracheophyta</taxon>
        <taxon>Spermatophyta</taxon>
        <taxon>Magnoliopsida</taxon>
        <taxon>Liliopsida</taxon>
        <taxon>Asparagales</taxon>
        <taxon>Orchidaceae</taxon>
        <taxon>Orchidoideae</taxon>
        <taxon>Orchideae</taxon>
        <taxon>Orchidinae</taxon>
        <taxon>Platanthera</taxon>
    </lineage>
</organism>
<proteinExistence type="predicted"/>
<evidence type="ECO:0000313" key="2">
    <source>
        <dbReference type="Proteomes" id="UP001418222"/>
    </source>
</evidence>
<sequence length="120" mass="13912">MRMGVTAIQIYPDLSRRLRITGLKYTNPEELWEIEQLKLQMSIMKKTIDSLMAGRWQQNFSEYSPRTLMEPGIHLSPDQFFRMMASIERSNINECTPNNITTPSPTININSNQALISTLY</sequence>
<dbReference type="AlphaFoldDB" id="A0AAP0B6Z1"/>
<name>A0AAP0B6Z1_9ASPA</name>
<gene>
    <name evidence="1" type="ORF">KSP39_PZI016439</name>
</gene>
<evidence type="ECO:0000313" key="1">
    <source>
        <dbReference type="EMBL" id="KAK8930876.1"/>
    </source>
</evidence>
<protein>
    <submittedName>
        <fullName evidence="1">Uncharacterized protein</fullName>
    </submittedName>
</protein>
<dbReference type="EMBL" id="JBBWWQ010000014">
    <property type="protein sequence ID" value="KAK8930876.1"/>
    <property type="molecule type" value="Genomic_DNA"/>
</dbReference>
<accession>A0AAP0B6Z1</accession>
<keyword evidence="2" id="KW-1185">Reference proteome</keyword>
<reference evidence="1 2" key="1">
    <citation type="journal article" date="2022" name="Nat. Plants">
        <title>Genomes of leafy and leafless Platanthera orchids illuminate the evolution of mycoheterotrophy.</title>
        <authorList>
            <person name="Li M.H."/>
            <person name="Liu K.W."/>
            <person name="Li Z."/>
            <person name="Lu H.C."/>
            <person name="Ye Q.L."/>
            <person name="Zhang D."/>
            <person name="Wang J.Y."/>
            <person name="Li Y.F."/>
            <person name="Zhong Z.M."/>
            <person name="Liu X."/>
            <person name="Yu X."/>
            <person name="Liu D.K."/>
            <person name="Tu X.D."/>
            <person name="Liu B."/>
            <person name="Hao Y."/>
            <person name="Liao X.Y."/>
            <person name="Jiang Y.T."/>
            <person name="Sun W.H."/>
            <person name="Chen J."/>
            <person name="Chen Y.Q."/>
            <person name="Ai Y."/>
            <person name="Zhai J.W."/>
            <person name="Wu S.S."/>
            <person name="Zhou Z."/>
            <person name="Hsiao Y.Y."/>
            <person name="Wu W.L."/>
            <person name="Chen Y.Y."/>
            <person name="Lin Y.F."/>
            <person name="Hsu J.L."/>
            <person name="Li C.Y."/>
            <person name="Wang Z.W."/>
            <person name="Zhao X."/>
            <person name="Zhong W.Y."/>
            <person name="Ma X.K."/>
            <person name="Ma L."/>
            <person name="Huang J."/>
            <person name="Chen G.Z."/>
            <person name="Huang M.Z."/>
            <person name="Huang L."/>
            <person name="Peng D.H."/>
            <person name="Luo Y.B."/>
            <person name="Zou S.Q."/>
            <person name="Chen S.P."/>
            <person name="Lan S."/>
            <person name="Tsai W.C."/>
            <person name="Van de Peer Y."/>
            <person name="Liu Z.J."/>
        </authorList>
    </citation>
    <scope>NUCLEOTIDE SEQUENCE [LARGE SCALE GENOMIC DNA]</scope>
    <source>
        <strain evidence="1">Lor287</strain>
    </source>
</reference>